<feature type="compositionally biased region" description="Pro residues" evidence="1">
    <location>
        <begin position="169"/>
        <end position="178"/>
    </location>
</feature>
<proteinExistence type="predicted"/>
<evidence type="ECO:0000313" key="3">
    <source>
        <dbReference type="Proteomes" id="UP000244905"/>
    </source>
</evidence>
<feature type="compositionally biased region" description="Basic and acidic residues" evidence="1">
    <location>
        <begin position="1"/>
        <end position="22"/>
    </location>
</feature>
<accession>A0A2V1IRH9</accession>
<protein>
    <submittedName>
        <fullName evidence="2">Uncharacterized protein</fullName>
    </submittedName>
</protein>
<evidence type="ECO:0000256" key="1">
    <source>
        <dbReference type="SAM" id="MobiDB-lite"/>
    </source>
</evidence>
<dbReference type="AlphaFoldDB" id="A0A2V1IRH9"/>
<organism evidence="2 3">
    <name type="scientific">Duncaniella muris</name>
    <dbReference type="NCBI Taxonomy" id="2094150"/>
    <lineage>
        <taxon>Bacteria</taxon>
        <taxon>Pseudomonadati</taxon>
        <taxon>Bacteroidota</taxon>
        <taxon>Bacteroidia</taxon>
        <taxon>Bacteroidales</taxon>
        <taxon>Muribaculaceae</taxon>
        <taxon>Duncaniella</taxon>
    </lineage>
</organism>
<gene>
    <name evidence="2" type="ORF">C5O23_04995</name>
</gene>
<feature type="compositionally biased region" description="Low complexity" evidence="1">
    <location>
        <begin position="29"/>
        <end position="52"/>
    </location>
</feature>
<name>A0A2V1IRH9_9BACT</name>
<evidence type="ECO:0000313" key="2">
    <source>
        <dbReference type="EMBL" id="PWB02995.1"/>
    </source>
</evidence>
<comment type="caution">
    <text evidence="2">The sequence shown here is derived from an EMBL/GenBank/DDBJ whole genome shotgun (WGS) entry which is preliminary data.</text>
</comment>
<feature type="compositionally biased region" description="Low complexity" evidence="1">
    <location>
        <begin position="73"/>
        <end position="160"/>
    </location>
</feature>
<feature type="region of interest" description="Disordered" evidence="1">
    <location>
        <begin position="1"/>
        <end position="182"/>
    </location>
</feature>
<reference evidence="3" key="1">
    <citation type="submission" date="2018-02" db="EMBL/GenBank/DDBJ databases">
        <authorList>
            <person name="Clavel T."/>
            <person name="Strowig T."/>
        </authorList>
    </citation>
    <scope>NUCLEOTIDE SEQUENCE [LARGE SCALE GENOMIC DNA]</scope>
    <source>
        <strain evidence="3">DSM 103720</strain>
    </source>
</reference>
<dbReference type="EMBL" id="PUEC01000008">
    <property type="protein sequence ID" value="PWB02995.1"/>
    <property type="molecule type" value="Genomic_DNA"/>
</dbReference>
<dbReference type="Proteomes" id="UP000244905">
    <property type="component" value="Unassembled WGS sequence"/>
</dbReference>
<sequence>MEAQSRSRESREGRGNRTERTSSPRGSHKNNSSNNRGGHSSSHNTRPNSSRPTNRRPDITPANGGNNHRPDNNGRPNIGNGNNHRPGNNGHRPGIGNGNNHRPGNNGHRPGIGNGNNHRPGNNGHRPGIGNGNNHRPGNNGHRPGIGNGNNHRPGNNGHRPGIGHHPAPRPPHVAPPHRPYRPVMARPHHRPMPPRGWRPAGRIPVIRGILGLTFGSAINISLDYLLSSGYNVDGYTNDIVYLRNVSAMNYVWTDGALYYGTHGLDASSFYYSTPRYDLARYNNVYNSLVATYGMPVSVSNTPGSIGATWFGGNNGYITLSFGSNTMNGRLRYLTTLTYGL</sequence>
<keyword evidence="3" id="KW-1185">Reference proteome</keyword>